<comment type="caution">
    <text evidence="2">The sequence shown here is derived from an EMBL/GenBank/DDBJ whole genome shotgun (WGS) entry which is preliminary data.</text>
</comment>
<gene>
    <name evidence="2" type="ORF">Sipo8835_15725</name>
</gene>
<dbReference type="Proteomes" id="UP000318720">
    <property type="component" value="Unassembled WGS sequence"/>
</dbReference>
<sequence>MTSHPTSAELTLGTRMLVDALGIDNPVALIDRHPEDTIPGVLAPLVAHAALLVDQFDQRLVEAAATAIEDLRHLVDGQDRHATVGNGVLSATGPAIDVLAARRRQEIGHLERLLNVYQRHLDGAGGHTHAPKHADALTSQQTARSASGPIRVSPAQVKALEAVARGGVMLRESSLARGTFVTAPNGARISRTTVDALLCKKLADRDTGTSLYQGQRLSLTAQGETVLAEWHRRASPRAEAARARTTAPTITTAVATANPAARPAAAPAHRRSH</sequence>
<evidence type="ECO:0000313" key="3">
    <source>
        <dbReference type="Proteomes" id="UP000318720"/>
    </source>
</evidence>
<feature type="region of interest" description="Disordered" evidence="1">
    <location>
        <begin position="124"/>
        <end position="150"/>
    </location>
</feature>
<organism evidence="2 3">
    <name type="scientific">Streptomyces ipomoeae</name>
    <dbReference type="NCBI Taxonomy" id="103232"/>
    <lineage>
        <taxon>Bacteria</taxon>
        <taxon>Bacillati</taxon>
        <taxon>Actinomycetota</taxon>
        <taxon>Actinomycetes</taxon>
        <taxon>Kitasatosporales</taxon>
        <taxon>Streptomycetaceae</taxon>
        <taxon>Streptomyces</taxon>
    </lineage>
</organism>
<dbReference type="InterPro" id="IPR036388">
    <property type="entry name" value="WH-like_DNA-bd_sf"/>
</dbReference>
<reference evidence="2 3" key="1">
    <citation type="submission" date="2019-03" db="EMBL/GenBank/DDBJ databases">
        <title>Comparative genomic analyses of the sweetpotato soil rot pathogen, Streptomyces ipomoeae.</title>
        <authorList>
            <person name="Ruschel Soares N."/>
            <person name="Badger J.H."/>
            <person name="Huguet-Tapia J.C."/>
            <person name="Clark C.A."/>
            <person name="Pettis G.S."/>
        </authorList>
    </citation>
    <scope>NUCLEOTIDE SEQUENCE [LARGE SCALE GENOMIC DNA]</scope>
    <source>
        <strain evidence="2 3">88-35</strain>
    </source>
</reference>
<evidence type="ECO:0000313" key="2">
    <source>
        <dbReference type="EMBL" id="TQE34197.1"/>
    </source>
</evidence>
<dbReference type="Gene3D" id="1.10.10.10">
    <property type="entry name" value="Winged helix-like DNA-binding domain superfamily/Winged helix DNA-binding domain"/>
    <property type="match status" value="1"/>
</dbReference>
<name>A0AAE9B0W6_9ACTN</name>
<dbReference type="RefSeq" id="WP_141582529.1">
    <property type="nucleotide sequence ID" value="NZ_SPAZ01000136.1"/>
</dbReference>
<accession>A0AAE9B0W6</accession>
<proteinExistence type="predicted"/>
<evidence type="ECO:0000256" key="1">
    <source>
        <dbReference type="SAM" id="MobiDB-lite"/>
    </source>
</evidence>
<dbReference type="EMBL" id="SPAZ01000136">
    <property type="protein sequence ID" value="TQE34197.1"/>
    <property type="molecule type" value="Genomic_DNA"/>
</dbReference>
<dbReference type="AlphaFoldDB" id="A0AAE9B0W6"/>
<protein>
    <submittedName>
        <fullName evidence="2">Uncharacterized protein</fullName>
    </submittedName>
</protein>